<dbReference type="PANTHER" id="PTHR45138">
    <property type="entry name" value="REGULATORY COMPONENTS OF SENSORY TRANSDUCTION SYSTEM"/>
    <property type="match status" value="1"/>
</dbReference>
<dbReference type="EC" id="2.7.7.65" evidence="1"/>
<dbReference type="Proteomes" id="UP001449225">
    <property type="component" value="Unassembled WGS sequence"/>
</dbReference>
<dbReference type="PROSITE" id="PS50887">
    <property type="entry name" value="GGDEF"/>
    <property type="match status" value="1"/>
</dbReference>
<dbReference type="Pfam" id="PF00990">
    <property type="entry name" value="GGDEF"/>
    <property type="match status" value="1"/>
</dbReference>
<dbReference type="InterPro" id="IPR000160">
    <property type="entry name" value="GGDEF_dom"/>
</dbReference>
<dbReference type="GO" id="GO:0052621">
    <property type="term" value="F:diguanylate cyclase activity"/>
    <property type="evidence" value="ECO:0007669"/>
    <property type="project" value="UniProtKB-EC"/>
</dbReference>
<organism evidence="5 6">
    <name type="scientific">Neptuniibacter pectenicola</name>
    <dbReference type="NCBI Taxonomy" id="1806669"/>
    <lineage>
        <taxon>Bacteria</taxon>
        <taxon>Pseudomonadati</taxon>
        <taxon>Pseudomonadota</taxon>
        <taxon>Gammaproteobacteria</taxon>
        <taxon>Oceanospirillales</taxon>
        <taxon>Oceanospirillaceae</taxon>
        <taxon>Neptuniibacter</taxon>
    </lineage>
</organism>
<dbReference type="InterPro" id="IPR050469">
    <property type="entry name" value="Diguanylate_Cyclase"/>
</dbReference>
<dbReference type="PANTHER" id="PTHR45138:SF9">
    <property type="entry name" value="DIGUANYLATE CYCLASE DGCM-RELATED"/>
    <property type="match status" value="1"/>
</dbReference>
<feature type="transmembrane region" description="Helical" evidence="3">
    <location>
        <begin position="97"/>
        <end position="124"/>
    </location>
</feature>
<evidence type="ECO:0000313" key="5">
    <source>
        <dbReference type="EMBL" id="MEM5537684.1"/>
    </source>
</evidence>
<keyword evidence="3" id="KW-1133">Transmembrane helix</keyword>
<evidence type="ECO:0000259" key="4">
    <source>
        <dbReference type="PROSITE" id="PS50887"/>
    </source>
</evidence>
<feature type="transmembrane region" description="Helical" evidence="3">
    <location>
        <begin position="131"/>
        <end position="151"/>
    </location>
</feature>
<proteinExistence type="predicted"/>
<dbReference type="RefSeq" id="WP_339892532.1">
    <property type="nucleotide sequence ID" value="NZ_CAXBCE010000055.1"/>
</dbReference>
<name>A0ABU9TVD9_9GAMM</name>
<comment type="caution">
    <text evidence="5">The sequence shown here is derived from an EMBL/GenBank/DDBJ whole genome shotgun (WGS) entry which is preliminary data.</text>
</comment>
<gene>
    <name evidence="5" type="ORF">WNY58_14945</name>
</gene>
<accession>A0ABU9TVD9</accession>
<comment type="catalytic activity">
    <reaction evidence="2">
        <text>2 GTP = 3',3'-c-di-GMP + 2 diphosphate</text>
        <dbReference type="Rhea" id="RHEA:24898"/>
        <dbReference type="ChEBI" id="CHEBI:33019"/>
        <dbReference type="ChEBI" id="CHEBI:37565"/>
        <dbReference type="ChEBI" id="CHEBI:58805"/>
        <dbReference type="EC" id="2.7.7.65"/>
    </reaction>
</comment>
<dbReference type="SMART" id="SM00267">
    <property type="entry name" value="GGDEF"/>
    <property type="match status" value="1"/>
</dbReference>
<evidence type="ECO:0000256" key="1">
    <source>
        <dbReference type="ARBA" id="ARBA00012528"/>
    </source>
</evidence>
<keyword evidence="5" id="KW-0548">Nucleotidyltransferase</keyword>
<dbReference type="Gene3D" id="3.30.70.270">
    <property type="match status" value="1"/>
</dbReference>
<evidence type="ECO:0000256" key="2">
    <source>
        <dbReference type="ARBA" id="ARBA00034247"/>
    </source>
</evidence>
<evidence type="ECO:0000256" key="3">
    <source>
        <dbReference type="SAM" id="Phobius"/>
    </source>
</evidence>
<evidence type="ECO:0000313" key="6">
    <source>
        <dbReference type="Proteomes" id="UP001449225"/>
    </source>
</evidence>
<feature type="transmembrane region" description="Helical" evidence="3">
    <location>
        <begin position="66"/>
        <end position="85"/>
    </location>
</feature>
<keyword evidence="5" id="KW-0808">Transferase</keyword>
<keyword evidence="3" id="KW-0812">Transmembrane</keyword>
<dbReference type="NCBIfam" id="TIGR00254">
    <property type="entry name" value="GGDEF"/>
    <property type="match status" value="1"/>
</dbReference>
<feature type="domain" description="GGDEF" evidence="4">
    <location>
        <begin position="195"/>
        <end position="325"/>
    </location>
</feature>
<dbReference type="EMBL" id="JBBMRA010000017">
    <property type="protein sequence ID" value="MEM5537684.1"/>
    <property type="molecule type" value="Genomic_DNA"/>
</dbReference>
<sequence>MINQLQEKYQLSLLLLLGSVAMFGILPFVAIRYAEGNTSAVIIDIMLILGIVALVGYAYYSKRIRLISAVTALFINVGVVIVVIANGFESFFWVYPVFASTFILIKPIEALCLNIIAGVSLIVLSDIFNTVSLASYVITITMLSMSTFVYASHSAKQFRLLETLNTVDPLTGAFNRRAMNTDIQAALANAERNGTQPLLAILDLDYFKKVNDQYGHGVGDQVLKDFVAITTSHIRNYDRLYRFGGEEFVLLIPGISDDQHTSFIENLRTAIKKELTTPDGKGITVSFGVTPWQPKATIDTWLQRADEALYQAKEQGRDCAVFSNKER</sequence>
<dbReference type="InterPro" id="IPR043128">
    <property type="entry name" value="Rev_trsase/Diguanyl_cyclase"/>
</dbReference>
<dbReference type="SUPFAM" id="SSF55073">
    <property type="entry name" value="Nucleotide cyclase"/>
    <property type="match status" value="1"/>
</dbReference>
<feature type="transmembrane region" description="Helical" evidence="3">
    <location>
        <begin position="40"/>
        <end position="59"/>
    </location>
</feature>
<keyword evidence="3" id="KW-0472">Membrane</keyword>
<keyword evidence="6" id="KW-1185">Reference proteome</keyword>
<reference evidence="5 6" key="1">
    <citation type="submission" date="2024-03" db="EMBL/GenBank/DDBJ databases">
        <title>Community enrichment and isolation of bacterial strains for fucoidan degradation.</title>
        <authorList>
            <person name="Sichert A."/>
        </authorList>
    </citation>
    <scope>NUCLEOTIDE SEQUENCE [LARGE SCALE GENOMIC DNA]</scope>
    <source>
        <strain evidence="5 6">AS76</strain>
    </source>
</reference>
<dbReference type="InterPro" id="IPR029787">
    <property type="entry name" value="Nucleotide_cyclase"/>
</dbReference>
<protein>
    <recommendedName>
        <fullName evidence="1">diguanylate cyclase</fullName>
        <ecNumber evidence="1">2.7.7.65</ecNumber>
    </recommendedName>
</protein>
<feature type="transmembrane region" description="Helical" evidence="3">
    <location>
        <begin position="12"/>
        <end position="34"/>
    </location>
</feature>
<dbReference type="CDD" id="cd01949">
    <property type="entry name" value="GGDEF"/>
    <property type="match status" value="1"/>
</dbReference>